<dbReference type="GO" id="GO:0005634">
    <property type="term" value="C:nucleus"/>
    <property type="evidence" value="ECO:0007669"/>
    <property type="project" value="TreeGrafter"/>
</dbReference>
<dbReference type="Gene3D" id="3.40.50.970">
    <property type="match status" value="1"/>
</dbReference>
<comment type="cofactor">
    <cofactor evidence="1">
        <name>thiamine diphosphate</name>
        <dbReference type="ChEBI" id="CHEBI:58937"/>
    </cofactor>
</comment>
<evidence type="ECO:0000313" key="10">
    <source>
        <dbReference type="Proteomes" id="UP001160390"/>
    </source>
</evidence>
<dbReference type="PANTHER" id="PTHR43452:SF11">
    <property type="entry name" value="PYRUVATE DECARBOXYLASE"/>
    <property type="match status" value="1"/>
</dbReference>
<gene>
    <name evidence="9" type="ORF">CCHLO57077_00019457</name>
</gene>
<dbReference type="EMBL" id="CABFNP030001075">
    <property type="protein sequence ID" value="CAI6091052.1"/>
    <property type="molecule type" value="Genomic_DNA"/>
</dbReference>
<evidence type="ECO:0000313" key="9">
    <source>
        <dbReference type="EMBL" id="CAI6091052.1"/>
    </source>
</evidence>
<protein>
    <submittedName>
        <fullName evidence="9">Uncharacterized protein</fullName>
    </submittedName>
</protein>
<evidence type="ECO:0000256" key="7">
    <source>
        <dbReference type="ARBA" id="ARBA00023239"/>
    </source>
</evidence>
<keyword evidence="4" id="KW-0210">Decarboxylase</keyword>
<organism evidence="9 10">
    <name type="scientific">Clonostachys chloroleuca</name>
    <dbReference type="NCBI Taxonomy" id="1926264"/>
    <lineage>
        <taxon>Eukaryota</taxon>
        <taxon>Fungi</taxon>
        <taxon>Dikarya</taxon>
        <taxon>Ascomycota</taxon>
        <taxon>Pezizomycotina</taxon>
        <taxon>Sordariomycetes</taxon>
        <taxon>Hypocreomycetidae</taxon>
        <taxon>Hypocreales</taxon>
        <taxon>Bionectriaceae</taxon>
        <taxon>Clonostachys</taxon>
    </lineage>
</organism>
<evidence type="ECO:0000256" key="1">
    <source>
        <dbReference type="ARBA" id="ARBA00001964"/>
    </source>
</evidence>
<evidence type="ECO:0000256" key="6">
    <source>
        <dbReference type="ARBA" id="ARBA00023052"/>
    </source>
</evidence>
<accession>A0AA35Q460</accession>
<keyword evidence="10" id="KW-1185">Reference proteome</keyword>
<comment type="similarity">
    <text evidence="2">Belongs to the TPP enzyme family.</text>
</comment>
<dbReference type="Proteomes" id="UP001160390">
    <property type="component" value="Unassembled WGS sequence"/>
</dbReference>
<feature type="region of interest" description="Disordered" evidence="8">
    <location>
        <begin position="97"/>
        <end position="133"/>
    </location>
</feature>
<dbReference type="GO" id="GO:0005829">
    <property type="term" value="C:cytosol"/>
    <property type="evidence" value="ECO:0007669"/>
    <property type="project" value="TreeGrafter"/>
</dbReference>
<evidence type="ECO:0000256" key="5">
    <source>
        <dbReference type="ARBA" id="ARBA00022842"/>
    </source>
</evidence>
<dbReference type="GO" id="GO:0000949">
    <property type="term" value="P:aromatic amino acid family catabolic process to alcohol via Ehrlich pathway"/>
    <property type="evidence" value="ECO:0007669"/>
    <property type="project" value="TreeGrafter"/>
</dbReference>
<evidence type="ECO:0000256" key="3">
    <source>
        <dbReference type="ARBA" id="ARBA00022723"/>
    </source>
</evidence>
<name>A0AA35Q460_9HYPO</name>
<keyword evidence="6" id="KW-0786">Thiamine pyrophosphate</keyword>
<dbReference type="SUPFAM" id="SSF52518">
    <property type="entry name" value="Thiamin diphosphate-binding fold (THDP-binding)"/>
    <property type="match status" value="1"/>
</dbReference>
<evidence type="ECO:0000256" key="8">
    <source>
        <dbReference type="SAM" id="MobiDB-lite"/>
    </source>
</evidence>
<proteinExistence type="inferred from homology"/>
<feature type="compositionally biased region" description="Polar residues" evidence="8">
    <location>
        <begin position="97"/>
        <end position="107"/>
    </location>
</feature>
<sequence length="133" mass="14655">MAQTIALTEYFLARLKQIGVGAIHGLPGDFNLTRLDYVEPCGLTWVGNANELNNGETKPTVVPFSTLLERGCELCPPLRTRKGQSFATKTLTLRDTSSAVEGSTMHQGSRVAHWLMGQPERDQKARKSGKRKV</sequence>
<comment type="caution">
    <text evidence="9">The sequence shown here is derived from an EMBL/GenBank/DDBJ whole genome shotgun (WGS) entry which is preliminary data.</text>
</comment>
<dbReference type="PANTHER" id="PTHR43452">
    <property type="entry name" value="PYRUVATE DECARBOXYLASE"/>
    <property type="match status" value="1"/>
</dbReference>
<dbReference type="InterPro" id="IPR012110">
    <property type="entry name" value="PDC/IPDC-like"/>
</dbReference>
<dbReference type="InterPro" id="IPR029061">
    <property type="entry name" value="THDP-binding"/>
</dbReference>
<dbReference type="AlphaFoldDB" id="A0AA35Q460"/>
<keyword evidence="5" id="KW-0460">Magnesium</keyword>
<evidence type="ECO:0000256" key="2">
    <source>
        <dbReference type="ARBA" id="ARBA00007812"/>
    </source>
</evidence>
<evidence type="ECO:0000256" key="4">
    <source>
        <dbReference type="ARBA" id="ARBA00022793"/>
    </source>
</evidence>
<dbReference type="GO" id="GO:0004737">
    <property type="term" value="F:pyruvate decarboxylase activity"/>
    <property type="evidence" value="ECO:0007669"/>
    <property type="project" value="TreeGrafter"/>
</dbReference>
<reference evidence="9" key="1">
    <citation type="submission" date="2023-01" db="EMBL/GenBank/DDBJ databases">
        <authorList>
            <person name="Piombo E."/>
        </authorList>
    </citation>
    <scope>NUCLEOTIDE SEQUENCE</scope>
</reference>
<dbReference type="GO" id="GO:0046872">
    <property type="term" value="F:metal ion binding"/>
    <property type="evidence" value="ECO:0007669"/>
    <property type="project" value="UniProtKB-KW"/>
</dbReference>
<keyword evidence="3" id="KW-0479">Metal-binding</keyword>
<keyword evidence="7" id="KW-0456">Lyase</keyword>